<comment type="subcellular location">
    <subcellularLocation>
        <location evidence="1">Cell outer membrane</location>
        <topology evidence="1">Multi-pass membrane protein</topology>
    </subcellularLocation>
</comment>
<dbReference type="GO" id="GO:0015344">
    <property type="term" value="F:siderophore uptake transmembrane transporter activity"/>
    <property type="evidence" value="ECO:0007669"/>
    <property type="project" value="TreeGrafter"/>
</dbReference>
<keyword evidence="13" id="KW-0675">Receptor</keyword>
<evidence type="ECO:0000259" key="12">
    <source>
        <dbReference type="Pfam" id="PF00593"/>
    </source>
</evidence>
<gene>
    <name evidence="13" type="ORF">SAMN05192542_1364</name>
</gene>
<dbReference type="PANTHER" id="PTHR32552">
    <property type="entry name" value="FERRICHROME IRON RECEPTOR-RELATED"/>
    <property type="match status" value="1"/>
</dbReference>
<keyword evidence="5" id="KW-0812">Transmembrane</keyword>
<name>A0A1H7WB00_9BURK</name>
<dbReference type="EMBL" id="FOAJ01000036">
    <property type="protein sequence ID" value="SEM18752.1"/>
    <property type="molecule type" value="Genomic_DNA"/>
</dbReference>
<keyword evidence="3" id="KW-1134">Transmembrane beta strand</keyword>
<evidence type="ECO:0000313" key="13">
    <source>
        <dbReference type="EMBL" id="SEM18752.1"/>
    </source>
</evidence>
<accession>A0A1H7WB00</accession>
<keyword evidence="7" id="KW-0408">Iron</keyword>
<keyword evidence="9" id="KW-0798">TonB box</keyword>
<evidence type="ECO:0000256" key="10">
    <source>
        <dbReference type="ARBA" id="ARBA00023136"/>
    </source>
</evidence>
<evidence type="ECO:0000313" key="14">
    <source>
        <dbReference type="Proteomes" id="UP000199120"/>
    </source>
</evidence>
<feature type="domain" description="TonB-dependent receptor-like beta-barrel" evidence="12">
    <location>
        <begin position="74"/>
        <end position="148"/>
    </location>
</feature>
<evidence type="ECO:0000256" key="8">
    <source>
        <dbReference type="ARBA" id="ARBA00023065"/>
    </source>
</evidence>
<dbReference type="AlphaFoldDB" id="A0A1H7WB00"/>
<sequence>MGLVSRCRVINDHSVYNSTDIEGTSGSGWMKHKIVAGVDVGHETCTNQGYRVTGPGLPTGTIAIVPLISEVVNAFAGTQGNTLPNTPRHMATLWVTYKPVGHWEIGGGPIYMSSRYPANDNIVRVPGYVRVDVMAACHSSRYDVQLNLLNRELADRHHLLRVWSET</sequence>
<evidence type="ECO:0000256" key="2">
    <source>
        <dbReference type="ARBA" id="ARBA00022448"/>
    </source>
</evidence>
<evidence type="ECO:0000256" key="6">
    <source>
        <dbReference type="ARBA" id="ARBA00022729"/>
    </source>
</evidence>
<organism evidence="13 14">
    <name type="scientific">Paraburkholderia caballeronis</name>
    <dbReference type="NCBI Taxonomy" id="416943"/>
    <lineage>
        <taxon>Bacteria</taxon>
        <taxon>Pseudomonadati</taxon>
        <taxon>Pseudomonadota</taxon>
        <taxon>Betaproteobacteria</taxon>
        <taxon>Burkholderiales</taxon>
        <taxon>Burkholderiaceae</taxon>
        <taxon>Paraburkholderia</taxon>
    </lineage>
</organism>
<dbReference type="InterPro" id="IPR036942">
    <property type="entry name" value="Beta-barrel_TonB_sf"/>
</dbReference>
<dbReference type="Gene3D" id="2.40.170.20">
    <property type="entry name" value="TonB-dependent receptor, beta-barrel domain"/>
    <property type="match status" value="1"/>
</dbReference>
<dbReference type="PANTHER" id="PTHR32552:SF68">
    <property type="entry name" value="FERRICHROME OUTER MEMBRANE TRANSPORTER_PHAGE RECEPTOR"/>
    <property type="match status" value="1"/>
</dbReference>
<evidence type="ECO:0000256" key="4">
    <source>
        <dbReference type="ARBA" id="ARBA00022496"/>
    </source>
</evidence>
<dbReference type="GO" id="GO:0009279">
    <property type="term" value="C:cell outer membrane"/>
    <property type="evidence" value="ECO:0007669"/>
    <property type="project" value="UniProtKB-SubCell"/>
</dbReference>
<proteinExistence type="predicted"/>
<keyword evidence="11" id="KW-0998">Cell outer membrane</keyword>
<evidence type="ECO:0000256" key="3">
    <source>
        <dbReference type="ARBA" id="ARBA00022452"/>
    </source>
</evidence>
<dbReference type="Proteomes" id="UP000199120">
    <property type="component" value="Unassembled WGS sequence"/>
</dbReference>
<keyword evidence="4" id="KW-0410">Iron transport</keyword>
<keyword evidence="6" id="KW-0732">Signal</keyword>
<dbReference type="InterPro" id="IPR000531">
    <property type="entry name" value="Beta-barrel_TonB"/>
</dbReference>
<protein>
    <submittedName>
        <fullName evidence="13">TonB dependent receptor</fullName>
    </submittedName>
</protein>
<dbReference type="InterPro" id="IPR039426">
    <property type="entry name" value="TonB-dep_rcpt-like"/>
</dbReference>
<keyword evidence="2" id="KW-0813">Transport</keyword>
<keyword evidence="14" id="KW-1185">Reference proteome</keyword>
<keyword evidence="8" id="KW-0406">Ion transport</keyword>
<dbReference type="SUPFAM" id="SSF56935">
    <property type="entry name" value="Porins"/>
    <property type="match status" value="1"/>
</dbReference>
<evidence type="ECO:0000256" key="1">
    <source>
        <dbReference type="ARBA" id="ARBA00004571"/>
    </source>
</evidence>
<dbReference type="Pfam" id="PF00593">
    <property type="entry name" value="TonB_dep_Rec_b-barrel"/>
    <property type="match status" value="1"/>
</dbReference>
<evidence type="ECO:0000256" key="9">
    <source>
        <dbReference type="ARBA" id="ARBA00023077"/>
    </source>
</evidence>
<keyword evidence="10" id="KW-0472">Membrane</keyword>
<evidence type="ECO:0000256" key="5">
    <source>
        <dbReference type="ARBA" id="ARBA00022692"/>
    </source>
</evidence>
<evidence type="ECO:0000256" key="7">
    <source>
        <dbReference type="ARBA" id="ARBA00023004"/>
    </source>
</evidence>
<reference evidence="14" key="1">
    <citation type="submission" date="2016-10" db="EMBL/GenBank/DDBJ databases">
        <authorList>
            <person name="Varghese N."/>
            <person name="Submissions S."/>
        </authorList>
    </citation>
    <scope>NUCLEOTIDE SEQUENCE [LARGE SCALE GENOMIC DNA]</scope>
    <source>
        <strain evidence="14">LMG 26416</strain>
    </source>
</reference>
<evidence type="ECO:0000256" key="11">
    <source>
        <dbReference type="ARBA" id="ARBA00023237"/>
    </source>
</evidence>